<accession>A0AAU8JBJ1</accession>
<feature type="region of interest" description="Disordered" evidence="1">
    <location>
        <begin position="93"/>
        <end position="127"/>
    </location>
</feature>
<dbReference type="InterPro" id="IPR052179">
    <property type="entry name" value="DD-CPase-like"/>
</dbReference>
<evidence type="ECO:0000256" key="2">
    <source>
        <dbReference type="SAM" id="Phobius"/>
    </source>
</evidence>
<dbReference type="AlphaFoldDB" id="A0AAU8JBJ1"/>
<dbReference type="GO" id="GO:0006508">
    <property type="term" value="P:proteolysis"/>
    <property type="evidence" value="ECO:0007669"/>
    <property type="project" value="InterPro"/>
</dbReference>
<dbReference type="InterPro" id="IPR058193">
    <property type="entry name" value="VanY/YodJ_core_dom"/>
</dbReference>
<dbReference type="PANTHER" id="PTHR34385">
    <property type="entry name" value="D-ALANYL-D-ALANINE CARBOXYPEPTIDASE"/>
    <property type="match status" value="1"/>
</dbReference>
<dbReference type="Pfam" id="PF02557">
    <property type="entry name" value="VanY"/>
    <property type="match status" value="1"/>
</dbReference>
<feature type="transmembrane region" description="Helical" evidence="2">
    <location>
        <begin position="55"/>
        <end position="84"/>
    </location>
</feature>
<dbReference type="Gene3D" id="3.30.1380.10">
    <property type="match status" value="1"/>
</dbReference>
<gene>
    <name evidence="4" type="ORF">ABWT76_004848</name>
</gene>
<dbReference type="PANTHER" id="PTHR34385:SF1">
    <property type="entry name" value="PEPTIDOGLYCAN L-ALANYL-D-GLUTAMATE ENDOPEPTIDASE CWLK"/>
    <property type="match status" value="1"/>
</dbReference>
<dbReference type="InterPro" id="IPR003709">
    <property type="entry name" value="VanY-like_core_dom"/>
</dbReference>
<sequence length="301" mass="32475">MDRLCAGVCVLDNPSLSKKSELTSYSAIAGEDIPQAVREPGKKPLVIASESRPKALWAIGGLIVLGAIGAIGAIATSAGVWYVWPGQQNSQEATANSTANSTTNSTSNSTSAVATAASPAADVNASAPQQTENILGHLPYEEAPESELSPITSDGRLKMRQAAAEAFLKMQEAARLDGVELVAISAFRTLEDQDYLFFRMKAERGQGATKRAEVSAPPGYSEHHTGYAVDIGDGNVPATDLSKSFENTPAFKWLEENAPYYSFELSFPENNPQGISYEPWHWRFVGDRHSLETFYRAQTLK</sequence>
<dbReference type="EMBL" id="CP159837">
    <property type="protein sequence ID" value="XCM36114.1"/>
    <property type="molecule type" value="Genomic_DNA"/>
</dbReference>
<evidence type="ECO:0000256" key="1">
    <source>
        <dbReference type="SAM" id="MobiDB-lite"/>
    </source>
</evidence>
<name>A0AAU8JBJ1_9CYAN</name>
<protein>
    <submittedName>
        <fullName evidence="4">M15 family metallopeptidase</fullName>
    </submittedName>
</protein>
<proteinExistence type="predicted"/>
<keyword evidence="2" id="KW-0812">Transmembrane</keyword>
<keyword evidence="2" id="KW-1133">Transmembrane helix</keyword>
<dbReference type="InterPro" id="IPR009045">
    <property type="entry name" value="Zn_M74/Hedgehog-like"/>
</dbReference>
<reference evidence="4" key="1">
    <citation type="submission" date="2024-07" db="EMBL/GenBank/DDBJ databases">
        <authorList>
            <person name="Kim Y.J."/>
            <person name="Jeong J.Y."/>
        </authorList>
    </citation>
    <scope>NUCLEOTIDE SEQUENCE</scope>
    <source>
        <strain evidence="4">GIHE-MW2</strain>
    </source>
</reference>
<dbReference type="SUPFAM" id="SSF55166">
    <property type="entry name" value="Hedgehog/DD-peptidase"/>
    <property type="match status" value="1"/>
</dbReference>
<evidence type="ECO:0000259" key="3">
    <source>
        <dbReference type="Pfam" id="PF02557"/>
    </source>
</evidence>
<feature type="domain" description="D-alanyl-D-alanine carboxypeptidase-like core" evidence="3">
    <location>
        <begin position="157"/>
        <end position="287"/>
    </location>
</feature>
<dbReference type="RefSeq" id="WP_313890711.1">
    <property type="nucleotide sequence ID" value="NZ_CP159837.1"/>
</dbReference>
<dbReference type="GO" id="GO:0008233">
    <property type="term" value="F:peptidase activity"/>
    <property type="evidence" value="ECO:0007669"/>
    <property type="project" value="InterPro"/>
</dbReference>
<dbReference type="CDD" id="cd14852">
    <property type="entry name" value="LD-carboxypeptidase"/>
    <property type="match status" value="1"/>
</dbReference>
<organism evidence="4">
    <name type="scientific">Planktothricoides raciborskii GIHE-MW2</name>
    <dbReference type="NCBI Taxonomy" id="2792601"/>
    <lineage>
        <taxon>Bacteria</taxon>
        <taxon>Bacillati</taxon>
        <taxon>Cyanobacteriota</taxon>
        <taxon>Cyanophyceae</taxon>
        <taxon>Oscillatoriophycideae</taxon>
        <taxon>Oscillatoriales</taxon>
        <taxon>Oscillatoriaceae</taxon>
        <taxon>Planktothricoides</taxon>
    </lineage>
</organism>
<keyword evidence="2" id="KW-0472">Membrane</keyword>
<evidence type="ECO:0000313" key="4">
    <source>
        <dbReference type="EMBL" id="XCM36114.1"/>
    </source>
</evidence>